<reference evidence="2" key="1">
    <citation type="submission" date="2019-10" db="EMBL/GenBank/DDBJ databases">
        <title>Conservation and host-specific expression of non-tandemly repeated heterogenous ribosome RNA gene in arbuscular mycorrhizal fungi.</title>
        <authorList>
            <person name="Maeda T."/>
            <person name="Kobayashi Y."/>
            <person name="Nakagawa T."/>
            <person name="Ezawa T."/>
            <person name="Yamaguchi K."/>
            <person name="Bino T."/>
            <person name="Nishimoto Y."/>
            <person name="Shigenobu S."/>
            <person name="Kawaguchi M."/>
        </authorList>
    </citation>
    <scope>NUCLEOTIDE SEQUENCE</scope>
    <source>
        <strain evidence="2">HR1</strain>
    </source>
</reference>
<feature type="transmembrane region" description="Helical" evidence="1">
    <location>
        <begin position="60"/>
        <end position="80"/>
    </location>
</feature>
<evidence type="ECO:0000313" key="2">
    <source>
        <dbReference type="EMBL" id="GES94520.1"/>
    </source>
</evidence>
<dbReference type="OrthoDB" id="2364299at2759"/>
<organism evidence="2 3">
    <name type="scientific">Rhizophagus clarus</name>
    <dbReference type="NCBI Taxonomy" id="94130"/>
    <lineage>
        <taxon>Eukaryota</taxon>
        <taxon>Fungi</taxon>
        <taxon>Fungi incertae sedis</taxon>
        <taxon>Mucoromycota</taxon>
        <taxon>Glomeromycotina</taxon>
        <taxon>Glomeromycetes</taxon>
        <taxon>Glomerales</taxon>
        <taxon>Glomeraceae</taxon>
        <taxon>Rhizophagus</taxon>
    </lineage>
</organism>
<dbReference type="Proteomes" id="UP000615446">
    <property type="component" value="Unassembled WGS sequence"/>
</dbReference>
<sequence length="116" mass="13307">MTCLILETILLDASIQYKGILSLDFQVFSGFFGSILLVGIFISGLYCFTSNELKKSDIGIHSAVGILWMLYVILKLYYYITIRISDYYKYNSSVIPMKAWMVHMVTIVMIPLVRDN</sequence>
<dbReference type="EMBL" id="BLAL01000236">
    <property type="protein sequence ID" value="GES94520.1"/>
    <property type="molecule type" value="Genomic_DNA"/>
</dbReference>
<dbReference type="AlphaFoldDB" id="A0A8H3QVW9"/>
<evidence type="ECO:0000313" key="3">
    <source>
        <dbReference type="Proteomes" id="UP000615446"/>
    </source>
</evidence>
<keyword evidence="1" id="KW-0472">Membrane</keyword>
<accession>A0A8H3QVW9</accession>
<keyword evidence="1" id="KW-1133">Transmembrane helix</keyword>
<gene>
    <name evidence="2" type="ORF">RCL2_002125600</name>
</gene>
<feature type="transmembrane region" description="Helical" evidence="1">
    <location>
        <begin position="27"/>
        <end position="48"/>
    </location>
</feature>
<protein>
    <submittedName>
        <fullName evidence="2">Uncharacterized protein</fullName>
    </submittedName>
</protein>
<evidence type="ECO:0000256" key="1">
    <source>
        <dbReference type="SAM" id="Phobius"/>
    </source>
</evidence>
<proteinExistence type="predicted"/>
<comment type="caution">
    <text evidence="2">The sequence shown here is derived from an EMBL/GenBank/DDBJ whole genome shotgun (WGS) entry which is preliminary data.</text>
</comment>
<name>A0A8H3QVW9_9GLOM</name>
<keyword evidence="1" id="KW-0812">Transmembrane</keyword>